<gene>
    <name evidence="2" type="ORF">BM536_000075</name>
</gene>
<dbReference type="SUPFAM" id="SSF50998">
    <property type="entry name" value="Quinoprotein alcohol dehydrogenase-like"/>
    <property type="match status" value="2"/>
</dbReference>
<sequence>MQCSYGYGSLFCASQNGNITSLDASRGTVLWSKKVSGSVSAPPIIVNDLLVIVSDGISLQVLQSGTGRELWSFSPGGRIATPVIDGPNTYFTSSRGFLYSVELSSGRLVWRSPVKSDPGPVAVAGGRIFLVTADSSLIATSASTGATIWRVPIGGNRGTKSWCRSPVATESNVTCLSDEKTVRSFDSNTGEDRWVFRMSEPSDGMLSVGPHHTYAMGKEGRLYAINSSTGRQLWSVKVTDCGSVSPVLYGKTLFLGSRSGNLVALNSATGAWMFVIPPSSHGASSPMGQAPLIGADFFLTSSENGAVFSKSLTLEQS</sequence>
<dbReference type="InterPro" id="IPR011047">
    <property type="entry name" value="Quinoprotein_ADH-like_sf"/>
</dbReference>
<name>A0A1V6MZQ7_9ACTN</name>
<proteinExistence type="predicted"/>
<organism evidence="2 3">
    <name type="scientific">Streptomyces phaeoluteigriseus</name>
    <dbReference type="NCBI Taxonomy" id="114686"/>
    <lineage>
        <taxon>Bacteria</taxon>
        <taxon>Bacillati</taxon>
        <taxon>Actinomycetota</taxon>
        <taxon>Actinomycetes</taxon>
        <taxon>Kitasatosporales</taxon>
        <taxon>Streptomycetaceae</taxon>
        <taxon>Streptomyces</taxon>
        <taxon>Streptomyces aurantiacus group</taxon>
    </lineage>
</organism>
<dbReference type="Pfam" id="PF13360">
    <property type="entry name" value="PQQ_2"/>
    <property type="match status" value="1"/>
</dbReference>
<evidence type="ECO:0000259" key="1">
    <source>
        <dbReference type="Pfam" id="PF13360"/>
    </source>
</evidence>
<dbReference type="EMBL" id="MPOH02000001">
    <property type="protein sequence ID" value="OQD57852.1"/>
    <property type="molecule type" value="Genomic_DNA"/>
</dbReference>
<accession>A0A1V6MZQ7</accession>
<reference evidence="3" key="1">
    <citation type="submission" date="2016-11" db="EMBL/GenBank/DDBJ databases">
        <authorList>
            <person name="Schniete J.K."/>
            <person name="Salih T."/>
            <person name="Algora Gallardo L."/>
            <person name="Martinez Fernandez S."/>
            <person name="Herron P.R."/>
        </authorList>
    </citation>
    <scope>NUCLEOTIDE SEQUENCE [LARGE SCALE GENOMIC DNA]</scope>
    <source>
        <strain evidence="3">DSM 41896</strain>
    </source>
</reference>
<dbReference type="PANTHER" id="PTHR34512">
    <property type="entry name" value="CELL SURFACE PROTEIN"/>
    <property type="match status" value="1"/>
</dbReference>
<dbReference type="Proteomes" id="UP000184286">
    <property type="component" value="Unassembled WGS sequence"/>
</dbReference>
<dbReference type="InterPro" id="IPR015943">
    <property type="entry name" value="WD40/YVTN_repeat-like_dom_sf"/>
</dbReference>
<dbReference type="STRING" id="114686.BM536_000075"/>
<dbReference type="Gene3D" id="2.130.10.10">
    <property type="entry name" value="YVTN repeat-like/Quinoprotein amine dehydrogenase"/>
    <property type="match status" value="1"/>
</dbReference>
<dbReference type="InterPro" id="IPR002372">
    <property type="entry name" value="PQQ_rpt_dom"/>
</dbReference>
<evidence type="ECO:0000313" key="2">
    <source>
        <dbReference type="EMBL" id="OQD57852.1"/>
    </source>
</evidence>
<dbReference type="AlphaFoldDB" id="A0A1V6MZQ7"/>
<comment type="caution">
    <text evidence="2">The sequence shown here is derived from an EMBL/GenBank/DDBJ whole genome shotgun (WGS) entry which is preliminary data.</text>
</comment>
<evidence type="ECO:0000313" key="3">
    <source>
        <dbReference type="Proteomes" id="UP000184286"/>
    </source>
</evidence>
<dbReference type="InterPro" id="IPR018391">
    <property type="entry name" value="PQQ_b-propeller_rpt"/>
</dbReference>
<protein>
    <recommendedName>
        <fullName evidence="1">Pyrrolo-quinoline quinone repeat domain-containing protein</fullName>
    </recommendedName>
</protein>
<dbReference type="SMART" id="SM00564">
    <property type="entry name" value="PQQ"/>
    <property type="match status" value="7"/>
</dbReference>
<dbReference type="Gene3D" id="2.40.10.480">
    <property type="match status" value="2"/>
</dbReference>
<reference evidence="2 3" key="2">
    <citation type="submission" date="2017-02" db="EMBL/GenBank/DDBJ databases">
        <title>Draft genome sequence of Streptomyces phaeoluteigriseus type strain DSM41896.</title>
        <authorList>
            <person name="Salih T.S."/>
            <person name="Algora Gallardo L."/>
            <person name="Melo Santos T."/>
            <person name="Filgueira Martinez S."/>
            <person name="Herron P.R."/>
        </authorList>
    </citation>
    <scope>NUCLEOTIDE SEQUENCE [LARGE SCALE GENOMIC DNA]</scope>
    <source>
        <strain evidence="2 3">DSM 41896</strain>
    </source>
</reference>
<feature type="domain" description="Pyrrolo-quinoline quinone repeat" evidence="1">
    <location>
        <begin position="97"/>
        <end position="239"/>
    </location>
</feature>
<dbReference type="PANTHER" id="PTHR34512:SF30">
    <property type="entry name" value="OUTER MEMBRANE PROTEIN ASSEMBLY FACTOR BAMB"/>
    <property type="match status" value="1"/>
</dbReference>